<protein>
    <submittedName>
        <fullName evidence="2">Uncharacterized protein</fullName>
    </submittedName>
</protein>
<evidence type="ECO:0000313" key="2">
    <source>
        <dbReference type="EMBL" id="MBW6435139.1"/>
    </source>
</evidence>
<comment type="caution">
    <text evidence="2">The sequence shown here is derived from an EMBL/GenBank/DDBJ whole genome shotgun (WGS) entry which is preliminary data.</text>
</comment>
<feature type="compositionally biased region" description="Low complexity" evidence="1">
    <location>
        <begin position="49"/>
        <end position="58"/>
    </location>
</feature>
<organism evidence="2 3">
    <name type="scientific">Actinoplanes hulinensis</name>
    <dbReference type="NCBI Taxonomy" id="1144547"/>
    <lineage>
        <taxon>Bacteria</taxon>
        <taxon>Bacillati</taxon>
        <taxon>Actinomycetota</taxon>
        <taxon>Actinomycetes</taxon>
        <taxon>Micromonosporales</taxon>
        <taxon>Micromonosporaceae</taxon>
        <taxon>Actinoplanes</taxon>
    </lineage>
</organism>
<accession>A0ABS7B2V5</accession>
<gene>
    <name evidence="2" type="ORF">KZ829_15470</name>
</gene>
<evidence type="ECO:0000313" key="3">
    <source>
        <dbReference type="Proteomes" id="UP001519863"/>
    </source>
</evidence>
<name>A0ABS7B2V5_9ACTN</name>
<keyword evidence="3" id="KW-1185">Reference proteome</keyword>
<dbReference type="Proteomes" id="UP001519863">
    <property type="component" value="Unassembled WGS sequence"/>
</dbReference>
<evidence type="ECO:0000256" key="1">
    <source>
        <dbReference type="SAM" id="MobiDB-lite"/>
    </source>
</evidence>
<feature type="region of interest" description="Disordered" evidence="1">
    <location>
        <begin position="49"/>
        <end position="69"/>
    </location>
</feature>
<proteinExistence type="predicted"/>
<reference evidence="2 3" key="1">
    <citation type="journal article" date="2013" name="Antonie Van Leeuwenhoek">
        <title>Actinoplanes hulinensis sp. nov., a novel actinomycete isolated from soybean root (Glycine max (L.) Merr).</title>
        <authorList>
            <person name="Shen Y."/>
            <person name="Liu C."/>
            <person name="Wang X."/>
            <person name="Zhao J."/>
            <person name="Jia F."/>
            <person name="Zhang Y."/>
            <person name="Wang L."/>
            <person name="Yang D."/>
            <person name="Xiang W."/>
        </authorList>
    </citation>
    <scope>NUCLEOTIDE SEQUENCE [LARGE SCALE GENOMIC DNA]</scope>
    <source>
        <strain evidence="2 3">NEAU-M9</strain>
    </source>
</reference>
<sequence length="69" mass="7174">MAQLTAALRARVEAARAGDPAPVLDGTAAAAAARLDELLRAMAHDVPSSCSPSASAWSGTWRRKTTRGR</sequence>
<dbReference type="EMBL" id="JAHXZI010000007">
    <property type="protein sequence ID" value="MBW6435139.1"/>
    <property type="molecule type" value="Genomic_DNA"/>
</dbReference>
<dbReference type="RefSeq" id="WP_220144589.1">
    <property type="nucleotide sequence ID" value="NZ_JAHXZI010000007.1"/>
</dbReference>